<comment type="caution">
    <text evidence="1">The sequence shown here is derived from an EMBL/GenBank/DDBJ whole genome shotgun (WGS) entry which is preliminary data.</text>
</comment>
<dbReference type="EMBL" id="FXXC01000001">
    <property type="protein sequence ID" value="SMR95699.1"/>
    <property type="molecule type" value="Genomic_DNA"/>
</dbReference>
<protein>
    <submittedName>
        <fullName evidence="1">Uncharacterized protein</fullName>
    </submittedName>
</protein>
<dbReference type="GeneID" id="31771711"/>
<proteinExistence type="predicted"/>
<gene>
    <name evidence="1" type="ORF">SAMN05216240_2772</name>
</gene>
<evidence type="ECO:0000313" key="2">
    <source>
        <dbReference type="Proteomes" id="UP000196803"/>
    </source>
</evidence>
<organism evidence="1 2">
    <name type="scientific">Caldicellulosiruptor bescii</name>
    <name type="common">Anaerocellum thermophilum</name>
    <dbReference type="NCBI Taxonomy" id="31899"/>
    <lineage>
        <taxon>Bacteria</taxon>
        <taxon>Bacillati</taxon>
        <taxon>Bacillota</taxon>
        <taxon>Bacillota incertae sedis</taxon>
        <taxon>Caldicellulosiruptorales</taxon>
        <taxon>Caldicellulosiruptoraceae</taxon>
        <taxon>Caldicellulosiruptor</taxon>
    </lineage>
</organism>
<name>A0ABY1SBJ6_CALBS</name>
<sequence>MNWLNIRVNCNAVRYEDDGLLIEIIQDERKFYVWVGGWNYSVLYCATENRRKLMEQLKKIEPIYHNEGLYMYVAKNTGYIEWIVEDSLILEPDYIEHYIIPTRNYVVEYLDVSGMLVSPLKKEDIKVDDNKIINGIKLTNMSWEYKKEEYKEYFEDRLLPMYMSITNIVFNKGKLDILLESPLGEDDEKRYYLQEEVLITFESGIEAVRFADEGYRTLSGPTVYDAKKKEFTGRYMFKVENSEFIRWLEEERGREFEDEVNHYFILSSMLVVDVIAKSEPKIKKIGIRRITKKR</sequence>
<dbReference type="RefSeq" id="WP_015906950.1">
    <property type="nucleotide sequence ID" value="NZ_FUZJ01000001.1"/>
</dbReference>
<reference evidence="1 2" key="1">
    <citation type="submission" date="2017-05" db="EMBL/GenBank/DDBJ databases">
        <authorList>
            <person name="Varghese N."/>
            <person name="Submissions S."/>
        </authorList>
    </citation>
    <scope>NUCLEOTIDE SEQUENCE [LARGE SCALE GENOMIC DNA]</scope>
    <source>
        <strain evidence="1 2">MACB1020</strain>
    </source>
</reference>
<evidence type="ECO:0000313" key="1">
    <source>
        <dbReference type="EMBL" id="SMR95699.1"/>
    </source>
</evidence>
<accession>A0ABY1SBJ6</accession>
<keyword evidence="2" id="KW-1185">Reference proteome</keyword>
<dbReference type="Proteomes" id="UP000196803">
    <property type="component" value="Unassembled WGS sequence"/>
</dbReference>